<dbReference type="Pfam" id="PF07245">
    <property type="entry name" value="Phlebovirus_G2"/>
    <property type="match status" value="1"/>
</dbReference>
<keyword evidence="1" id="KW-0472">Membrane</keyword>
<evidence type="ECO:0000313" key="3">
    <source>
        <dbReference type="EMBL" id="EFP02050.1"/>
    </source>
</evidence>
<reference evidence="3" key="1">
    <citation type="submission" date="2007-07" db="EMBL/GenBank/DDBJ databases">
        <title>PCAP assembly of the Caenorhabditis remanei genome.</title>
        <authorList>
            <consortium name="The Caenorhabditis remanei Sequencing Consortium"/>
            <person name="Wilson R.K."/>
        </authorList>
    </citation>
    <scope>NUCLEOTIDE SEQUENCE [LARGE SCALE GENOMIC DNA]</scope>
    <source>
        <strain evidence="3">PB4641</strain>
    </source>
</reference>
<dbReference type="Proteomes" id="UP000008281">
    <property type="component" value="Unassembled WGS sequence"/>
</dbReference>
<feature type="domain" description="Phlebovirus glycoprotein G2 fusion" evidence="2">
    <location>
        <begin position="102"/>
        <end position="387"/>
    </location>
</feature>
<evidence type="ECO:0000313" key="4">
    <source>
        <dbReference type="Proteomes" id="UP000008281"/>
    </source>
</evidence>
<evidence type="ECO:0000259" key="2">
    <source>
        <dbReference type="Pfam" id="PF07245"/>
    </source>
</evidence>
<dbReference type="STRING" id="31234.E3MHK4"/>
<keyword evidence="4" id="KW-1185">Reference proteome</keyword>
<dbReference type="OMA" id="TEVAHIN"/>
<dbReference type="Gene3D" id="2.60.40.3770">
    <property type="match status" value="1"/>
</dbReference>
<feature type="transmembrane region" description="Helical" evidence="1">
    <location>
        <begin position="21"/>
        <end position="40"/>
    </location>
</feature>
<dbReference type="eggNOG" id="ENOG502RUGW">
    <property type="taxonomic scope" value="Eukaryota"/>
</dbReference>
<dbReference type="InParanoid" id="E3MHK4"/>
<protein>
    <recommendedName>
        <fullName evidence="2">Phlebovirus glycoprotein G2 fusion domain-containing protein</fullName>
    </recommendedName>
</protein>
<dbReference type="InterPro" id="IPR009878">
    <property type="entry name" value="Phlebovirus_G2_fusion"/>
</dbReference>
<evidence type="ECO:0000256" key="1">
    <source>
        <dbReference type="SAM" id="Phobius"/>
    </source>
</evidence>
<dbReference type="AlphaFoldDB" id="E3MHK4"/>
<dbReference type="HOGENOM" id="CLU_509267_0_0_1"/>
<gene>
    <name evidence="3" type="ORF">CRE_22793</name>
</gene>
<feature type="transmembrane region" description="Helical" evidence="1">
    <location>
        <begin position="509"/>
        <end position="529"/>
    </location>
</feature>
<keyword evidence="1" id="KW-1133">Transmembrane helix</keyword>
<organism evidence="4">
    <name type="scientific">Caenorhabditis remanei</name>
    <name type="common">Caenorhabditis vulgaris</name>
    <dbReference type="NCBI Taxonomy" id="31234"/>
    <lineage>
        <taxon>Eukaryota</taxon>
        <taxon>Metazoa</taxon>
        <taxon>Ecdysozoa</taxon>
        <taxon>Nematoda</taxon>
        <taxon>Chromadorea</taxon>
        <taxon>Rhabditida</taxon>
        <taxon>Rhabditina</taxon>
        <taxon>Rhabditomorpha</taxon>
        <taxon>Rhabditoidea</taxon>
        <taxon>Rhabditidae</taxon>
        <taxon>Peloderinae</taxon>
        <taxon>Caenorhabditis</taxon>
    </lineage>
</organism>
<name>E3MHK4_CAERE</name>
<proteinExistence type="predicted"/>
<dbReference type="OrthoDB" id="5877595at2759"/>
<sequence>MTIDDVSETAASILREISVRLGYFLVFFGIVSTVYCISVVLHVSSILAPVFVCVWKVLRICMKGLHRMIYRTFLTSRNLPRTSKTSLLVAIALVNANGVLSCTEVAHINAKETVCYLKENTTTQDCVLNTVSIVNLRTMGSTSCLQFFVPSTAHEHENKSELIFNLKIEAEAILLTCNKHVVFYSRDHKLNFEYSRRCDSAGSCSIDRCAQIQPDEHLPELSNTAKDSPGYTSCAPGCGCINCGCFYCDPSCLFYRYYAQPTSKELYEISRCTTWTPSLRTKITLNDNSTIREDLRPGIKFQIPGTNVSITAINLDVPPMPVHHATFITSYSADKVNWSAFTQIQPSAPGVPTRGLARVLHCSTKSDAESFKCTLDPALCRCRKTSAVSRSHHHVRLNSKTKKIVIESQQDSLVAIQVEAVNATVNRHTTIAKCTAQQVDTLRGCHSCSRAAVTVIRCLSSKSTKAELSCPDYTTSLECGPNSPETEVHMSLSELCGIPSSFFLLPSSGHFFTSFFLLPSSFFEILFLLPSSFFR</sequence>
<dbReference type="EMBL" id="DS268445">
    <property type="protein sequence ID" value="EFP02050.1"/>
    <property type="molecule type" value="Genomic_DNA"/>
</dbReference>
<accession>E3MHK4</accession>
<keyword evidence="1" id="KW-0812">Transmembrane</keyword>